<feature type="non-terminal residue" evidence="2">
    <location>
        <position position="1"/>
    </location>
</feature>
<feature type="region of interest" description="Disordered" evidence="1">
    <location>
        <begin position="129"/>
        <end position="208"/>
    </location>
</feature>
<name>A0A6J4UT78_9BACT</name>
<feature type="compositionally biased region" description="Basic residues" evidence="1">
    <location>
        <begin position="198"/>
        <end position="208"/>
    </location>
</feature>
<gene>
    <name evidence="2" type="ORF">AVDCRST_MAG49-2342</name>
</gene>
<feature type="non-terminal residue" evidence="2">
    <location>
        <position position="229"/>
    </location>
</feature>
<feature type="compositionally biased region" description="Basic and acidic residues" evidence="1">
    <location>
        <begin position="1"/>
        <end position="11"/>
    </location>
</feature>
<protein>
    <submittedName>
        <fullName evidence="2">Uncharacterized protein</fullName>
    </submittedName>
</protein>
<feature type="compositionally biased region" description="Basic and acidic residues" evidence="1">
    <location>
        <begin position="168"/>
        <end position="179"/>
    </location>
</feature>
<dbReference type="AlphaFoldDB" id="A0A6J4UT78"/>
<feature type="compositionally biased region" description="Pro residues" evidence="1">
    <location>
        <begin position="43"/>
        <end position="52"/>
    </location>
</feature>
<proteinExistence type="predicted"/>
<feature type="region of interest" description="Disordered" evidence="1">
    <location>
        <begin position="1"/>
        <end position="108"/>
    </location>
</feature>
<organism evidence="2">
    <name type="scientific">uncultured Thermomicrobiales bacterium</name>
    <dbReference type="NCBI Taxonomy" id="1645740"/>
    <lineage>
        <taxon>Bacteria</taxon>
        <taxon>Pseudomonadati</taxon>
        <taxon>Thermomicrobiota</taxon>
        <taxon>Thermomicrobia</taxon>
        <taxon>Thermomicrobiales</taxon>
        <taxon>environmental samples</taxon>
    </lineage>
</organism>
<feature type="compositionally biased region" description="Basic residues" evidence="1">
    <location>
        <begin position="69"/>
        <end position="80"/>
    </location>
</feature>
<sequence length="229" mass="25187">GQHRERGECRPCRVGWGRGRRAARRRRARHQQLPQAHQRQPAPAAPDRPLPPPHRRPGRGAPPGVVPRRGLRRGLRRRGAAGKAAGPGRDRLRLQPGVRRPGAAAGAARHLPGCEHLRYPARGERLRCRRLLRGPRAPGRPGRRAARAGPGGQPGGGPQRPAGALLLARERRAGQEPRHPPTRQRPRPPAALAAGGIRRLRAGRPRARRRLARRLVPVDDLRRTQAGQL</sequence>
<evidence type="ECO:0000256" key="1">
    <source>
        <dbReference type="SAM" id="MobiDB-lite"/>
    </source>
</evidence>
<dbReference type="EMBL" id="CADCWG010000161">
    <property type="protein sequence ID" value="CAA9560261.1"/>
    <property type="molecule type" value="Genomic_DNA"/>
</dbReference>
<feature type="compositionally biased region" description="Gly residues" evidence="1">
    <location>
        <begin position="149"/>
        <end position="158"/>
    </location>
</feature>
<accession>A0A6J4UT78</accession>
<feature type="compositionally biased region" description="Basic residues" evidence="1">
    <location>
        <begin position="18"/>
        <end position="30"/>
    </location>
</feature>
<evidence type="ECO:0000313" key="2">
    <source>
        <dbReference type="EMBL" id="CAA9560261.1"/>
    </source>
</evidence>
<reference evidence="2" key="1">
    <citation type="submission" date="2020-02" db="EMBL/GenBank/DDBJ databases">
        <authorList>
            <person name="Meier V. D."/>
        </authorList>
    </citation>
    <scope>NUCLEOTIDE SEQUENCE</scope>
    <source>
        <strain evidence="2">AVDCRST_MAG49</strain>
    </source>
</reference>
<feature type="compositionally biased region" description="Low complexity" evidence="1">
    <location>
        <begin position="96"/>
        <end position="108"/>
    </location>
</feature>
<feature type="compositionally biased region" description="Low complexity" evidence="1">
    <location>
        <begin position="31"/>
        <end position="42"/>
    </location>
</feature>